<dbReference type="CDD" id="cd02440">
    <property type="entry name" value="AdoMet_MTases"/>
    <property type="match status" value="1"/>
</dbReference>
<sequence length="242" mass="27577">MEVVNDLLNYNNLKIVQNTDWFNFSLDSVLLANFVKVNNKQKIIDFCSGNAPIPLFLSTKTKAKIIGVELQKPIFDLAVKSVKLNKLEDQISIINVDVKTLSKIYETDTFDLITCNPPYFKYDNNDNINDNVIKAIARHEIKLNLEDIFKCARKILKNNGKIAIVHKTDRLIDIIFYMKNNNLEPKRLQFIYPFSDSKSNLVIIEGAKNAKPGLIVEKGIIVHNKDGSYTNEILKIFNGGTK</sequence>
<name>A0A9D1IPQ2_9FIRM</name>
<dbReference type="AlphaFoldDB" id="A0A9D1IPQ2"/>
<dbReference type="InterPro" id="IPR029063">
    <property type="entry name" value="SAM-dependent_MTases_sf"/>
</dbReference>
<protein>
    <submittedName>
        <fullName evidence="2">tRNA1(Val) (Adenine(37)-N6)-methyltransferase</fullName>
    </submittedName>
</protein>
<dbReference type="PANTHER" id="PTHR47739:SF1">
    <property type="entry name" value="TRNA1(VAL) (ADENINE(37)-N6)-METHYLTRANSFERASE"/>
    <property type="match status" value="1"/>
</dbReference>
<dbReference type="InterPro" id="IPR050210">
    <property type="entry name" value="tRNA_Adenine-N(6)_MTase"/>
</dbReference>
<dbReference type="InterPro" id="IPR007848">
    <property type="entry name" value="Small_mtfrase_dom"/>
</dbReference>
<dbReference type="GO" id="GO:0008168">
    <property type="term" value="F:methyltransferase activity"/>
    <property type="evidence" value="ECO:0007669"/>
    <property type="project" value="InterPro"/>
</dbReference>
<evidence type="ECO:0000313" key="2">
    <source>
        <dbReference type="EMBL" id="HIU40501.1"/>
    </source>
</evidence>
<dbReference type="EMBL" id="DVMT01000043">
    <property type="protein sequence ID" value="HIU40501.1"/>
    <property type="molecule type" value="Genomic_DNA"/>
</dbReference>
<comment type="caution">
    <text evidence="2">The sequence shown here is derived from an EMBL/GenBank/DDBJ whole genome shotgun (WGS) entry which is preliminary data.</text>
</comment>
<organism evidence="2 3">
    <name type="scientific">Candidatus Aphodocola excrementigallinarum</name>
    <dbReference type="NCBI Taxonomy" id="2840670"/>
    <lineage>
        <taxon>Bacteria</taxon>
        <taxon>Bacillati</taxon>
        <taxon>Bacillota</taxon>
        <taxon>Bacilli</taxon>
        <taxon>Candidatus Aphodocola</taxon>
    </lineage>
</organism>
<reference evidence="2" key="1">
    <citation type="submission" date="2020-10" db="EMBL/GenBank/DDBJ databases">
        <authorList>
            <person name="Gilroy R."/>
        </authorList>
    </citation>
    <scope>NUCLEOTIDE SEQUENCE</scope>
    <source>
        <strain evidence="2">CHK193-30670</strain>
    </source>
</reference>
<dbReference type="SUPFAM" id="SSF53335">
    <property type="entry name" value="S-adenosyl-L-methionine-dependent methyltransferases"/>
    <property type="match status" value="1"/>
</dbReference>
<reference evidence="2" key="2">
    <citation type="journal article" date="2021" name="PeerJ">
        <title>Extensive microbial diversity within the chicken gut microbiome revealed by metagenomics and culture.</title>
        <authorList>
            <person name="Gilroy R."/>
            <person name="Ravi A."/>
            <person name="Getino M."/>
            <person name="Pursley I."/>
            <person name="Horton D.L."/>
            <person name="Alikhan N.F."/>
            <person name="Baker D."/>
            <person name="Gharbi K."/>
            <person name="Hall N."/>
            <person name="Watson M."/>
            <person name="Adriaenssens E.M."/>
            <person name="Foster-Nyarko E."/>
            <person name="Jarju S."/>
            <person name="Secka A."/>
            <person name="Antonio M."/>
            <person name="Oren A."/>
            <person name="Chaudhuri R.R."/>
            <person name="La Ragione R."/>
            <person name="Hildebrand F."/>
            <person name="Pallen M.J."/>
        </authorList>
    </citation>
    <scope>NUCLEOTIDE SEQUENCE</scope>
    <source>
        <strain evidence="2">CHK193-30670</strain>
    </source>
</reference>
<dbReference type="Pfam" id="PF05175">
    <property type="entry name" value="MTS"/>
    <property type="match status" value="1"/>
</dbReference>
<dbReference type="PANTHER" id="PTHR47739">
    <property type="entry name" value="TRNA1(VAL) (ADENINE(37)-N6)-METHYLTRANSFERASE"/>
    <property type="match status" value="1"/>
</dbReference>
<proteinExistence type="predicted"/>
<evidence type="ECO:0000313" key="3">
    <source>
        <dbReference type="Proteomes" id="UP000824074"/>
    </source>
</evidence>
<dbReference type="Gene3D" id="3.40.50.150">
    <property type="entry name" value="Vaccinia Virus protein VP39"/>
    <property type="match status" value="1"/>
</dbReference>
<accession>A0A9D1IPQ2</accession>
<dbReference type="Proteomes" id="UP000824074">
    <property type="component" value="Unassembled WGS sequence"/>
</dbReference>
<evidence type="ECO:0000259" key="1">
    <source>
        <dbReference type="Pfam" id="PF05175"/>
    </source>
</evidence>
<gene>
    <name evidence="2" type="ORF">IAB68_04295</name>
</gene>
<feature type="domain" description="Methyltransferase small" evidence="1">
    <location>
        <begin position="28"/>
        <end position="167"/>
    </location>
</feature>